<gene>
    <name evidence="2" type="ORF">DPMN_160925</name>
</gene>
<sequence>MNLTLQDALLNLTTMVKSWGDLKIEDRDFSSLQHTLNVADTLHHLTGDVINRRLEHAFSGEKNKLASSYQTIGVVAAIVAGIAGAASITAAAISVGGSGPSTIGAGKAGLQF</sequence>
<keyword evidence="3" id="KW-1185">Reference proteome</keyword>
<dbReference type="Proteomes" id="UP000828390">
    <property type="component" value="Unassembled WGS sequence"/>
</dbReference>
<protein>
    <submittedName>
        <fullName evidence="2">Uncharacterized protein</fullName>
    </submittedName>
</protein>
<evidence type="ECO:0000313" key="3">
    <source>
        <dbReference type="Proteomes" id="UP000828390"/>
    </source>
</evidence>
<keyword evidence="1" id="KW-1133">Transmembrane helix</keyword>
<feature type="transmembrane region" description="Helical" evidence="1">
    <location>
        <begin position="72"/>
        <end position="93"/>
    </location>
</feature>
<organism evidence="2 3">
    <name type="scientific">Dreissena polymorpha</name>
    <name type="common">Zebra mussel</name>
    <name type="synonym">Mytilus polymorpha</name>
    <dbReference type="NCBI Taxonomy" id="45954"/>
    <lineage>
        <taxon>Eukaryota</taxon>
        <taxon>Metazoa</taxon>
        <taxon>Spiralia</taxon>
        <taxon>Lophotrochozoa</taxon>
        <taxon>Mollusca</taxon>
        <taxon>Bivalvia</taxon>
        <taxon>Autobranchia</taxon>
        <taxon>Heteroconchia</taxon>
        <taxon>Euheterodonta</taxon>
        <taxon>Imparidentia</taxon>
        <taxon>Neoheterodontei</taxon>
        <taxon>Myida</taxon>
        <taxon>Dreissenoidea</taxon>
        <taxon>Dreissenidae</taxon>
        <taxon>Dreissena</taxon>
    </lineage>
</organism>
<accession>A0A9D4EP21</accession>
<reference evidence="2" key="1">
    <citation type="journal article" date="2019" name="bioRxiv">
        <title>The Genome of the Zebra Mussel, Dreissena polymorpha: A Resource for Invasive Species Research.</title>
        <authorList>
            <person name="McCartney M.A."/>
            <person name="Auch B."/>
            <person name="Kono T."/>
            <person name="Mallez S."/>
            <person name="Zhang Y."/>
            <person name="Obille A."/>
            <person name="Becker A."/>
            <person name="Abrahante J.E."/>
            <person name="Garbe J."/>
            <person name="Badalamenti J.P."/>
            <person name="Herman A."/>
            <person name="Mangelson H."/>
            <person name="Liachko I."/>
            <person name="Sullivan S."/>
            <person name="Sone E.D."/>
            <person name="Koren S."/>
            <person name="Silverstein K.A.T."/>
            <person name="Beckman K.B."/>
            <person name="Gohl D.M."/>
        </authorList>
    </citation>
    <scope>NUCLEOTIDE SEQUENCE</scope>
    <source>
        <strain evidence="2">Duluth1</strain>
        <tissue evidence="2">Whole animal</tissue>
    </source>
</reference>
<keyword evidence="1" id="KW-0812">Transmembrane</keyword>
<evidence type="ECO:0000256" key="1">
    <source>
        <dbReference type="SAM" id="Phobius"/>
    </source>
</evidence>
<dbReference type="AlphaFoldDB" id="A0A9D4EP21"/>
<comment type="caution">
    <text evidence="2">The sequence shown here is derived from an EMBL/GenBank/DDBJ whole genome shotgun (WGS) entry which is preliminary data.</text>
</comment>
<name>A0A9D4EP21_DREPO</name>
<reference evidence="2" key="2">
    <citation type="submission" date="2020-11" db="EMBL/GenBank/DDBJ databases">
        <authorList>
            <person name="McCartney M.A."/>
            <person name="Auch B."/>
            <person name="Kono T."/>
            <person name="Mallez S."/>
            <person name="Becker A."/>
            <person name="Gohl D.M."/>
            <person name="Silverstein K.A.T."/>
            <person name="Koren S."/>
            <person name="Bechman K.B."/>
            <person name="Herman A."/>
            <person name="Abrahante J.E."/>
            <person name="Garbe J."/>
        </authorList>
    </citation>
    <scope>NUCLEOTIDE SEQUENCE</scope>
    <source>
        <strain evidence="2">Duluth1</strain>
        <tissue evidence="2">Whole animal</tissue>
    </source>
</reference>
<proteinExistence type="predicted"/>
<evidence type="ECO:0000313" key="2">
    <source>
        <dbReference type="EMBL" id="KAH3782999.1"/>
    </source>
</evidence>
<keyword evidence="1" id="KW-0472">Membrane</keyword>
<dbReference type="EMBL" id="JAIWYP010000008">
    <property type="protein sequence ID" value="KAH3782999.1"/>
    <property type="molecule type" value="Genomic_DNA"/>
</dbReference>